<dbReference type="EMBL" id="UOFP01000228">
    <property type="protein sequence ID" value="VAW88601.1"/>
    <property type="molecule type" value="Genomic_DNA"/>
</dbReference>
<dbReference type="Pfam" id="PF01584">
    <property type="entry name" value="CheW"/>
    <property type="match status" value="1"/>
</dbReference>
<organism evidence="2">
    <name type="scientific">hydrothermal vent metagenome</name>
    <dbReference type="NCBI Taxonomy" id="652676"/>
    <lineage>
        <taxon>unclassified sequences</taxon>
        <taxon>metagenomes</taxon>
        <taxon>ecological metagenomes</taxon>
    </lineage>
</organism>
<dbReference type="InterPro" id="IPR002545">
    <property type="entry name" value="CheW-lke_dom"/>
</dbReference>
<dbReference type="SMART" id="SM00260">
    <property type="entry name" value="CheW"/>
    <property type="match status" value="1"/>
</dbReference>
<sequence length="216" mass="25185">MKKDFDNCWNTIGIWSREHSCPKLTEVIHCHNCDVYHQATSFVYDAPMSEEYRDECTQILREHKTIGKVKENSVLTFEVFDEWLAIPICYIKEITDFRTVQRLPHNKNIFIQGIVNISGEIEISFSLEKILKLHETGGKQRKLRHVIIAEHEKKRYVFPVSQLGEVFRYHSDSLQSVPSTLSEHTGSFMQGIIKWKRQKVGVIDAELLFSTIARSM</sequence>
<dbReference type="InterPro" id="IPR039315">
    <property type="entry name" value="CheW"/>
</dbReference>
<dbReference type="Gene3D" id="2.30.30.40">
    <property type="entry name" value="SH3 Domains"/>
    <property type="match status" value="1"/>
</dbReference>
<evidence type="ECO:0000259" key="1">
    <source>
        <dbReference type="PROSITE" id="PS50851"/>
    </source>
</evidence>
<dbReference type="GO" id="GO:0005829">
    <property type="term" value="C:cytosol"/>
    <property type="evidence" value="ECO:0007669"/>
    <property type="project" value="TreeGrafter"/>
</dbReference>
<dbReference type="SUPFAM" id="SSF50341">
    <property type="entry name" value="CheW-like"/>
    <property type="match status" value="1"/>
</dbReference>
<gene>
    <name evidence="2" type="ORF">MNBD_GAMMA18-157</name>
</gene>
<dbReference type="PROSITE" id="PS50851">
    <property type="entry name" value="CHEW"/>
    <property type="match status" value="1"/>
</dbReference>
<dbReference type="GO" id="GO:0007165">
    <property type="term" value="P:signal transduction"/>
    <property type="evidence" value="ECO:0007669"/>
    <property type="project" value="InterPro"/>
</dbReference>
<dbReference type="PANTHER" id="PTHR22617">
    <property type="entry name" value="CHEMOTAXIS SENSOR HISTIDINE KINASE-RELATED"/>
    <property type="match status" value="1"/>
</dbReference>
<evidence type="ECO:0000313" key="2">
    <source>
        <dbReference type="EMBL" id="VAW88601.1"/>
    </source>
</evidence>
<dbReference type="Gene3D" id="2.40.50.180">
    <property type="entry name" value="CheA-289, Domain 4"/>
    <property type="match status" value="1"/>
</dbReference>
<accession>A0A3B0ZAN0</accession>
<dbReference type="InterPro" id="IPR036061">
    <property type="entry name" value="CheW-like_dom_sf"/>
</dbReference>
<protein>
    <recommendedName>
        <fullName evidence="1">CheW-like domain-containing protein</fullName>
    </recommendedName>
</protein>
<dbReference type="AlphaFoldDB" id="A0A3B0ZAN0"/>
<name>A0A3B0ZAN0_9ZZZZ</name>
<feature type="domain" description="CheW-like" evidence="1">
    <location>
        <begin position="71"/>
        <end position="214"/>
    </location>
</feature>
<dbReference type="PANTHER" id="PTHR22617:SF23">
    <property type="entry name" value="CHEMOTAXIS PROTEIN CHEW"/>
    <property type="match status" value="1"/>
</dbReference>
<proteinExistence type="predicted"/>
<reference evidence="2" key="1">
    <citation type="submission" date="2018-06" db="EMBL/GenBank/DDBJ databases">
        <authorList>
            <person name="Zhirakovskaya E."/>
        </authorList>
    </citation>
    <scope>NUCLEOTIDE SEQUENCE</scope>
</reference>
<dbReference type="GO" id="GO:0006935">
    <property type="term" value="P:chemotaxis"/>
    <property type="evidence" value="ECO:0007669"/>
    <property type="project" value="InterPro"/>
</dbReference>